<reference evidence="1 2" key="1">
    <citation type="submission" date="2021-06" db="EMBL/GenBank/DDBJ databases">
        <authorList>
            <person name="Sun Q."/>
            <person name="Li D."/>
        </authorList>
    </citation>
    <scope>NUCLEOTIDE SEQUENCE [LARGE SCALE GENOMIC DNA]</scope>
    <source>
        <strain evidence="1 2">MSJd-7</strain>
    </source>
</reference>
<keyword evidence="2" id="KW-1185">Reference proteome</keyword>
<evidence type="ECO:0000313" key="1">
    <source>
        <dbReference type="EMBL" id="MBU5491252.1"/>
    </source>
</evidence>
<comment type="caution">
    <text evidence="1">The sequence shown here is derived from an EMBL/GenBank/DDBJ whole genome shotgun (WGS) entry which is preliminary data.</text>
</comment>
<dbReference type="RefSeq" id="WP_216470966.1">
    <property type="nucleotide sequence ID" value="NZ_JAHLQI010000007.1"/>
</dbReference>
<dbReference type="EMBL" id="JAHLQI010000007">
    <property type="protein sequence ID" value="MBU5491252.1"/>
    <property type="molecule type" value="Genomic_DNA"/>
</dbReference>
<protein>
    <submittedName>
        <fullName evidence="1">Uncharacterized protein</fullName>
    </submittedName>
</protein>
<gene>
    <name evidence="1" type="ORF">KQI75_11605</name>
</gene>
<sequence length="113" mass="12847">MYMKMKMTRNQVADLPVDKIVTARACELQDLLSGVDPIGYNAGICGWNYDVYVIGDVCILTGYRVLKKYPRAEKIEEYEREASKIVSSRMPSLAIISELNKLREAFVAEQVHD</sequence>
<evidence type="ECO:0000313" key="2">
    <source>
        <dbReference type="Proteomes" id="UP000783588"/>
    </source>
</evidence>
<organism evidence="1 2">
    <name type="scientific">Butyricicoccus intestinisimiae</name>
    <dbReference type="NCBI Taxonomy" id="2841509"/>
    <lineage>
        <taxon>Bacteria</taxon>
        <taxon>Bacillati</taxon>
        <taxon>Bacillota</taxon>
        <taxon>Clostridia</taxon>
        <taxon>Eubacteriales</taxon>
        <taxon>Butyricicoccaceae</taxon>
        <taxon>Butyricicoccus</taxon>
    </lineage>
</organism>
<accession>A0ABS6EU83</accession>
<name>A0ABS6EU83_9FIRM</name>
<dbReference type="Proteomes" id="UP000783588">
    <property type="component" value="Unassembled WGS sequence"/>
</dbReference>
<proteinExistence type="predicted"/>